<sequence length="101" mass="12081">MKTNGKFTVLELWREKGFKYNHSLLMIVGVNIARSYRTRYQTDPEIIEVYESESKRKYKVSQYPDKFKKEANKALNRLQKKYPGYLMVTLKKKRTRIKAGI</sequence>
<name>X1M7B0_9ZZZZ</name>
<proteinExistence type="predicted"/>
<comment type="caution">
    <text evidence="1">The sequence shown here is derived from an EMBL/GenBank/DDBJ whole genome shotgun (WGS) entry which is preliminary data.</text>
</comment>
<gene>
    <name evidence="1" type="ORF">S06H3_17864</name>
</gene>
<protein>
    <submittedName>
        <fullName evidence="1">Uncharacterized protein</fullName>
    </submittedName>
</protein>
<evidence type="ECO:0000313" key="1">
    <source>
        <dbReference type="EMBL" id="GAI10575.1"/>
    </source>
</evidence>
<dbReference type="EMBL" id="BARV01008968">
    <property type="protein sequence ID" value="GAI10575.1"/>
    <property type="molecule type" value="Genomic_DNA"/>
</dbReference>
<organism evidence="1">
    <name type="scientific">marine sediment metagenome</name>
    <dbReference type="NCBI Taxonomy" id="412755"/>
    <lineage>
        <taxon>unclassified sequences</taxon>
        <taxon>metagenomes</taxon>
        <taxon>ecological metagenomes</taxon>
    </lineage>
</organism>
<reference evidence="1" key="1">
    <citation type="journal article" date="2014" name="Front. Microbiol.">
        <title>High frequency of phylogenetically diverse reductive dehalogenase-homologous genes in deep subseafloor sedimentary metagenomes.</title>
        <authorList>
            <person name="Kawai M."/>
            <person name="Futagami T."/>
            <person name="Toyoda A."/>
            <person name="Takaki Y."/>
            <person name="Nishi S."/>
            <person name="Hori S."/>
            <person name="Arai W."/>
            <person name="Tsubouchi T."/>
            <person name="Morono Y."/>
            <person name="Uchiyama I."/>
            <person name="Ito T."/>
            <person name="Fujiyama A."/>
            <person name="Inagaki F."/>
            <person name="Takami H."/>
        </authorList>
    </citation>
    <scope>NUCLEOTIDE SEQUENCE</scope>
    <source>
        <strain evidence="1">Expedition CK06-06</strain>
    </source>
</reference>
<dbReference type="AlphaFoldDB" id="X1M7B0"/>
<accession>X1M7B0</accession>